<dbReference type="InterPro" id="IPR003959">
    <property type="entry name" value="ATPase_AAA_core"/>
</dbReference>
<organism evidence="5">
    <name type="scientific">viral metagenome</name>
    <dbReference type="NCBI Taxonomy" id="1070528"/>
    <lineage>
        <taxon>unclassified sequences</taxon>
        <taxon>metagenomes</taxon>
        <taxon>organismal metagenomes</taxon>
    </lineage>
</organism>
<dbReference type="SMART" id="SM00382">
    <property type="entry name" value="AAA"/>
    <property type="match status" value="1"/>
</dbReference>
<feature type="domain" description="AAA+ ATPase" evidence="4">
    <location>
        <begin position="35"/>
        <end position="163"/>
    </location>
</feature>
<dbReference type="Gene3D" id="1.10.8.60">
    <property type="match status" value="1"/>
</dbReference>
<dbReference type="GO" id="GO:0003689">
    <property type="term" value="F:DNA clamp loader activity"/>
    <property type="evidence" value="ECO:0007669"/>
    <property type="project" value="TreeGrafter"/>
</dbReference>
<dbReference type="InterPro" id="IPR003593">
    <property type="entry name" value="AAA+_ATPase"/>
</dbReference>
<evidence type="ECO:0000259" key="4">
    <source>
        <dbReference type="SMART" id="SM00382"/>
    </source>
</evidence>
<keyword evidence="3" id="KW-0067">ATP-binding</keyword>
<name>A0A6C0AHK0_9ZZZZ</name>
<dbReference type="GO" id="GO:0006261">
    <property type="term" value="P:DNA-templated DNA replication"/>
    <property type="evidence" value="ECO:0007669"/>
    <property type="project" value="TreeGrafter"/>
</dbReference>
<dbReference type="PANTHER" id="PTHR11669:SF20">
    <property type="entry name" value="REPLICATION FACTOR C SUBUNIT 4"/>
    <property type="match status" value="1"/>
</dbReference>
<dbReference type="GO" id="GO:0005634">
    <property type="term" value="C:nucleus"/>
    <property type="evidence" value="ECO:0007669"/>
    <property type="project" value="TreeGrafter"/>
</dbReference>
<dbReference type="GO" id="GO:0016887">
    <property type="term" value="F:ATP hydrolysis activity"/>
    <property type="evidence" value="ECO:0007669"/>
    <property type="project" value="InterPro"/>
</dbReference>
<dbReference type="Gene3D" id="3.40.50.300">
    <property type="entry name" value="P-loop containing nucleotide triphosphate hydrolases"/>
    <property type="match status" value="1"/>
</dbReference>
<dbReference type="CDD" id="cd00009">
    <property type="entry name" value="AAA"/>
    <property type="match status" value="1"/>
</dbReference>
<dbReference type="SUPFAM" id="SSF52540">
    <property type="entry name" value="P-loop containing nucleoside triphosphate hydrolases"/>
    <property type="match status" value="1"/>
</dbReference>
<evidence type="ECO:0000256" key="1">
    <source>
        <dbReference type="ARBA" id="ARBA00022705"/>
    </source>
</evidence>
<reference evidence="5" key="1">
    <citation type="journal article" date="2020" name="Nature">
        <title>Giant virus diversity and host interactions through global metagenomics.</title>
        <authorList>
            <person name="Schulz F."/>
            <person name="Roux S."/>
            <person name="Paez-Espino D."/>
            <person name="Jungbluth S."/>
            <person name="Walsh D.A."/>
            <person name="Denef V.J."/>
            <person name="McMahon K.D."/>
            <person name="Konstantinidis K.T."/>
            <person name="Eloe-Fadrosh E.A."/>
            <person name="Kyrpides N.C."/>
            <person name="Woyke T."/>
        </authorList>
    </citation>
    <scope>NUCLEOTIDE SEQUENCE</scope>
    <source>
        <strain evidence="5">GVMAG-S-1035118-87</strain>
    </source>
</reference>
<dbReference type="GO" id="GO:0006281">
    <property type="term" value="P:DNA repair"/>
    <property type="evidence" value="ECO:0007669"/>
    <property type="project" value="TreeGrafter"/>
</dbReference>
<accession>A0A6C0AHK0</accession>
<proteinExistence type="predicted"/>
<keyword evidence="2" id="KW-0547">Nucleotide-binding</keyword>
<sequence>MGSPWVEQYRPKQFQDIVLDDCNRLFFSKIMESDYIPNMIFYGPPGTGKTTTILNLIRVYQEKHGETNNGFLIHLNASDERGVDTIRSQISSFVHSKSLFKTGTKFVVLDEVDSMTKNAQQALSYMLHSKLNVCFCLICNYISKIDDSLQTMFIKIKFNKLPKEMILNVLETIVRSEKLTYTRQQLEYIQILYESDIRSMINCLQLNQDNHAMDIIHTQVWDNLYQMLRSGENIDRLSAEMYDISRKYNMDIKHILKDFVYHVWVHYKPTIPITQLDNAFHHSNINPEHMLRHVLLTLN</sequence>
<keyword evidence="1" id="KW-0235">DNA replication</keyword>
<dbReference type="GO" id="GO:0005663">
    <property type="term" value="C:DNA replication factor C complex"/>
    <property type="evidence" value="ECO:0007669"/>
    <property type="project" value="TreeGrafter"/>
</dbReference>
<dbReference type="GO" id="GO:0005524">
    <property type="term" value="F:ATP binding"/>
    <property type="evidence" value="ECO:0007669"/>
    <property type="project" value="UniProtKB-KW"/>
</dbReference>
<dbReference type="InterPro" id="IPR050238">
    <property type="entry name" value="DNA_Rep/Repair_Clamp_Loader"/>
</dbReference>
<dbReference type="InterPro" id="IPR027417">
    <property type="entry name" value="P-loop_NTPase"/>
</dbReference>
<dbReference type="PANTHER" id="PTHR11669">
    <property type="entry name" value="REPLICATION FACTOR C / DNA POLYMERASE III GAMMA-TAU SUBUNIT"/>
    <property type="match status" value="1"/>
</dbReference>
<dbReference type="AlphaFoldDB" id="A0A6C0AHK0"/>
<evidence type="ECO:0000313" key="5">
    <source>
        <dbReference type="EMBL" id="QHS78930.1"/>
    </source>
</evidence>
<dbReference type="EMBL" id="MN740625">
    <property type="protein sequence ID" value="QHS78930.1"/>
    <property type="molecule type" value="Genomic_DNA"/>
</dbReference>
<evidence type="ECO:0000256" key="3">
    <source>
        <dbReference type="ARBA" id="ARBA00022840"/>
    </source>
</evidence>
<evidence type="ECO:0000256" key="2">
    <source>
        <dbReference type="ARBA" id="ARBA00022741"/>
    </source>
</evidence>
<dbReference type="Pfam" id="PF00004">
    <property type="entry name" value="AAA"/>
    <property type="match status" value="1"/>
</dbReference>
<protein>
    <recommendedName>
        <fullName evidence="4">AAA+ ATPase domain-containing protein</fullName>
    </recommendedName>
</protein>